<evidence type="ECO:0000259" key="1">
    <source>
        <dbReference type="Pfam" id="PF09500"/>
    </source>
</evidence>
<feature type="domain" description="Thioesterase putative" evidence="1">
    <location>
        <begin position="13"/>
        <end position="163"/>
    </location>
</feature>
<dbReference type="InterPro" id="IPR029069">
    <property type="entry name" value="HotDog_dom_sf"/>
</dbReference>
<protein>
    <submittedName>
        <fullName evidence="2">Thioesterase</fullName>
    </submittedName>
</protein>
<sequence>MNTGSSRIAVLLNELTQTWYQTIPVSQFMQVTPLSFDNQCFTVTAPLSPNINLHQTMFAGSIYTLMTLTGWGMLWLQQRLAGVEGNIVLADANIRYLAPVTEAPIVTVIWPESLTDKSASSETGLPDMSVFEAINNGKKAKVKLEVQLHCAGKLCATFSGLYFSY</sequence>
<proteinExistence type="predicted"/>
<gene>
    <name evidence="2" type="ORF">SJ2017_0314</name>
</gene>
<evidence type="ECO:0000313" key="3">
    <source>
        <dbReference type="Proteomes" id="UP000191820"/>
    </source>
</evidence>
<reference evidence="2 3" key="1">
    <citation type="submission" date="2017-03" db="EMBL/GenBank/DDBJ databases">
        <title>Genome sequencing of Shewanella japonica KCTC 22435.</title>
        <authorList>
            <person name="Kim K.M."/>
        </authorList>
    </citation>
    <scope>NUCLEOTIDE SEQUENCE [LARGE SCALE GENOMIC DNA]</scope>
    <source>
        <strain evidence="2 3">KCTC 22435</strain>
    </source>
</reference>
<dbReference type="InterPro" id="IPR012660">
    <property type="entry name" value="YiiD_C"/>
</dbReference>
<dbReference type="Pfam" id="PF09500">
    <property type="entry name" value="YiiD_C"/>
    <property type="match status" value="1"/>
</dbReference>
<evidence type="ECO:0000313" key="2">
    <source>
        <dbReference type="EMBL" id="ARD20660.1"/>
    </source>
</evidence>
<accession>A0ABM6JHN2</accession>
<organism evidence="2 3">
    <name type="scientific">Shewanella japonica</name>
    <dbReference type="NCBI Taxonomy" id="93973"/>
    <lineage>
        <taxon>Bacteria</taxon>
        <taxon>Pseudomonadati</taxon>
        <taxon>Pseudomonadota</taxon>
        <taxon>Gammaproteobacteria</taxon>
        <taxon>Alteromonadales</taxon>
        <taxon>Shewanellaceae</taxon>
        <taxon>Shewanella</taxon>
    </lineage>
</organism>
<dbReference type="RefSeq" id="WP_080914669.1">
    <property type="nucleotide sequence ID" value="NZ_CP020472.1"/>
</dbReference>
<dbReference type="EMBL" id="CP020472">
    <property type="protein sequence ID" value="ARD20660.1"/>
    <property type="molecule type" value="Genomic_DNA"/>
</dbReference>
<name>A0ABM6JHN2_9GAMM</name>
<dbReference type="NCBIfam" id="TIGR02447">
    <property type="entry name" value="yiiD_Cterm"/>
    <property type="match status" value="1"/>
</dbReference>
<keyword evidence="3" id="KW-1185">Reference proteome</keyword>
<dbReference type="Proteomes" id="UP000191820">
    <property type="component" value="Chromosome"/>
</dbReference>
<dbReference type="Gene3D" id="3.10.129.10">
    <property type="entry name" value="Hotdog Thioesterase"/>
    <property type="match status" value="1"/>
</dbReference>
<dbReference type="SUPFAM" id="SSF54637">
    <property type="entry name" value="Thioesterase/thiol ester dehydrase-isomerase"/>
    <property type="match status" value="1"/>
</dbReference>